<dbReference type="AlphaFoldDB" id="A0A532V8N1"/>
<reference evidence="1 2" key="1">
    <citation type="submission" date="2017-06" db="EMBL/GenBank/DDBJ databases">
        <title>Novel microbial phyla capable of carbon fixation and sulfur reduction in deep-sea sediments.</title>
        <authorList>
            <person name="Huang J."/>
            <person name="Baker B."/>
            <person name="Wang Y."/>
        </authorList>
    </citation>
    <scope>NUCLEOTIDE SEQUENCE [LARGE SCALE GENOMIC DNA]</scope>
    <source>
        <strain evidence="1">B3_TA06</strain>
    </source>
</reference>
<comment type="caution">
    <text evidence="1">The sequence shown here is derived from an EMBL/GenBank/DDBJ whole genome shotgun (WGS) entry which is preliminary data.</text>
</comment>
<name>A0A532V8N1_UNCT6</name>
<dbReference type="Proteomes" id="UP000317778">
    <property type="component" value="Unassembled WGS sequence"/>
</dbReference>
<organism evidence="1 2">
    <name type="scientific">candidate division TA06 bacterium B3_TA06</name>
    <dbReference type="NCBI Taxonomy" id="2012487"/>
    <lineage>
        <taxon>Bacteria</taxon>
        <taxon>Bacteria division TA06</taxon>
    </lineage>
</organism>
<evidence type="ECO:0000313" key="2">
    <source>
        <dbReference type="Proteomes" id="UP000317778"/>
    </source>
</evidence>
<evidence type="ECO:0000313" key="1">
    <source>
        <dbReference type="EMBL" id="TKJ43528.1"/>
    </source>
</evidence>
<sequence>MRLTRNNRTILILLGLIGITTISCVPPVYHTAEVKPGTSFSVGGGYLDYNYYFPQGLDGGTALEAASGYRLDMVFRYSGGKRFIEMGHPAKTWEHLAIVAQAGAMVTEGEGARGFFDLPGDSSKKVLPWLETALQYEVLENPSISIQAGLFFFYDATVTFLVGIPIKNREIATVGFKTQWLYIPASFFITLHPIKRLHLYVQTNLTTLLTDEWELQAGVGFDIVNTYGKEKQ</sequence>
<gene>
    <name evidence="1" type="ORF">CEE36_04125</name>
</gene>
<protein>
    <submittedName>
        <fullName evidence="1">Uncharacterized protein</fullName>
    </submittedName>
</protein>
<accession>A0A532V8N1</accession>
<dbReference type="PROSITE" id="PS51257">
    <property type="entry name" value="PROKAR_LIPOPROTEIN"/>
    <property type="match status" value="1"/>
</dbReference>
<dbReference type="EMBL" id="NJBO01000004">
    <property type="protein sequence ID" value="TKJ43528.1"/>
    <property type="molecule type" value="Genomic_DNA"/>
</dbReference>
<proteinExistence type="predicted"/>